<dbReference type="eggNOG" id="ENOG5031YX9">
    <property type="taxonomic scope" value="Bacteria"/>
</dbReference>
<dbReference type="KEGG" id="ccn:H924_07380"/>
<keyword evidence="2" id="KW-0472">Membrane</keyword>
<protein>
    <submittedName>
        <fullName evidence="3">Uncharacterized protein</fullName>
    </submittedName>
</protein>
<name>M1UZ32_9CORY</name>
<dbReference type="Proteomes" id="UP000011760">
    <property type="component" value="Chromosome"/>
</dbReference>
<feature type="transmembrane region" description="Helical" evidence="2">
    <location>
        <begin position="156"/>
        <end position="174"/>
    </location>
</feature>
<keyword evidence="4" id="KW-1185">Reference proteome</keyword>
<feature type="region of interest" description="Disordered" evidence="1">
    <location>
        <begin position="1"/>
        <end position="23"/>
    </location>
</feature>
<dbReference type="OrthoDB" id="4408003at2"/>
<evidence type="ECO:0000313" key="3">
    <source>
        <dbReference type="EMBL" id="AGG66918.1"/>
    </source>
</evidence>
<feature type="compositionally biased region" description="Basic residues" evidence="1">
    <location>
        <begin position="1"/>
        <end position="11"/>
    </location>
</feature>
<organism evidence="3 4">
    <name type="scientific">Corynebacterium callunae DSM 20147</name>
    <dbReference type="NCBI Taxonomy" id="1121353"/>
    <lineage>
        <taxon>Bacteria</taxon>
        <taxon>Bacillati</taxon>
        <taxon>Actinomycetota</taxon>
        <taxon>Actinomycetes</taxon>
        <taxon>Mycobacteriales</taxon>
        <taxon>Corynebacteriaceae</taxon>
        <taxon>Corynebacterium</taxon>
    </lineage>
</organism>
<evidence type="ECO:0000256" key="2">
    <source>
        <dbReference type="SAM" id="Phobius"/>
    </source>
</evidence>
<sequence>MEFPQRKKPNRKAQAGDVTAGSEHGTDFHVAYQLNQFQKGSFVMRFPHQPSKNELLTQVAKYGLVARDIKEITATPLSLHPAARARPAITPLPASTHWANPTVSPAEPTAAPNVTYEFDDVDGPEPSTWLPGPPQTYDANQASLARQRTSKKRIGCLRPLLGLAIAIYLGFAYLSDATYFDGQLSNYAVSNDAGFIQKISECNDLRSEQASINEDIWGEAPGLFDDRASTFALHPANLAFVVGCVKG</sequence>
<keyword evidence="2" id="KW-1133">Transmembrane helix</keyword>
<dbReference type="RefSeq" id="WP_015651349.1">
    <property type="nucleotide sequence ID" value="NC_020506.1"/>
</dbReference>
<gene>
    <name evidence="3" type="ORF">H924_07380</name>
</gene>
<reference evidence="3 4" key="1">
    <citation type="submission" date="2013-02" db="EMBL/GenBank/DDBJ databases">
        <title>The complete genome sequence of Corynebacterium callunae DSM 20147.</title>
        <authorList>
            <person name="Ruckert C."/>
            <person name="Albersmeier A."/>
            <person name="Kalinowski J."/>
        </authorList>
    </citation>
    <scope>NUCLEOTIDE SEQUENCE [LARGE SCALE GENOMIC DNA]</scope>
    <source>
        <strain evidence="3 4">DSM 20147</strain>
    </source>
</reference>
<keyword evidence="2" id="KW-0812">Transmembrane</keyword>
<evidence type="ECO:0000256" key="1">
    <source>
        <dbReference type="SAM" id="MobiDB-lite"/>
    </source>
</evidence>
<dbReference type="HOGENOM" id="CLU_1123074_0_0_11"/>
<dbReference type="PATRIC" id="fig|1121353.3.peg.1504"/>
<dbReference type="AlphaFoldDB" id="M1UZ32"/>
<proteinExistence type="predicted"/>
<accession>M1UZ32</accession>
<evidence type="ECO:0000313" key="4">
    <source>
        <dbReference type="Proteomes" id="UP000011760"/>
    </source>
</evidence>
<dbReference type="EMBL" id="CP004354">
    <property type="protein sequence ID" value="AGG66918.1"/>
    <property type="molecule type" value="Genomic_DNA"/>
</dbReference>